<evidence type="ECO:0000256" key="3">
    <source>
        <dbReference type="ARBA" id="ARBA00023163"/>
    </source>
</evidence>
<evidence type="ECO:0000313" key="6">
    <source>
        <dbReference type="EMBL" id="KAB1160586.1"/>
    </source>
</evidence>
<dbReference type="Pfam" id="PF12833">
    <property type="entry name" value="HTH_18"/>
    <property type="match status" value="1"/>
</dbReference>
<dbReference type="EMBL" id="WAAU01000003">
    <property type="protein sequence ID" value="KAB1160586.1"/>
    <property type="molecule type" value="Genomic_DNA"/>
</dbReference>
<protein>
    <submittedName>
        <fullName evidence="6">Helix-turn-helix domain-containing protein</fullName>
    </submittedName>
</protein>
<dbReference type="SUPFAM" id="SSF48452">
    <property type="entry name" value="TPR-like"/>
    <property type="match status" value="2"/>
</dbReference>
<keyword evidence="4" id="KW-0812">Transmembrane</keyword>
<keyword evidence="1" id="KW-0805">Transcription regulation</keyword>
<comment type="caution">
    <text evidence="6">The sequence shown here is derived from an EMBL/GenBank/DDBJ whole genome shotgun (WGS) entry which is preliminary data.</text>
</comment>
<evidence type="ECO:0000256" key="4">
    <source>
        <dbReference type="SAM" id="Phobius"/>
    </source>
</evidence>
<dbReference type="RefSeq" id="WP_150898215.1">
    <property type="nucleotide sequence ID" value="NZ_WAAU01000003.1"/>
</dbReference>
<keyword evidence="7" id="KW-1185">Reference proteome</keyword>
<keyword evidence="4" id="KW-1133">Transmembrane helix</keyword>
<dbReference type="AlphaFoldDB" id="A0A7J5ASH7"/>
<dbReference type="Gene3D" id="1.25.40.10">
    <property type="entry name" value="Tetratricopeptide repeat domain"/>
    <property type="match status" value="2"/>
</dbReference>
<dbReference type="SMART" id="SM00342">
    <property type="entry name" value="HTH_ARAC"/>
    <property type="match status" value="1"/>
</dbReference>
<keyword evidence="2" id="KW-0238">DNA-binding</keyword>
<evidence type="ECO:0000313" key="7">
    <source>
        <dbReference type="Proteomes" id="UP000467305"/>
    </source>
</evidence>
<keyword evidence="4" id="KW-0472">Membrane</keyword>
<dbReference type="PANTHER" id="PTHR43280">
    <property type="entry name" value="ARAC-FAMILY TRANSCRIPTIONAL REGULATOR"/>
    <property type="match status" value="1"/>
</dbReference>
<evidence type="ECO:0000259" key="5">
    <source>
        <dbReference type="PROSITE" id="PS01124"/>
    </source>
</evidence>
<dbReference type="InterPro" id="IPR009057">
    <property type="entry name" value="Homeodomain-like_sf"/>
</dbReference>
<dbReference type="SUPFAM" id="SSF46689">
    <property type="entry name" value="Homeodomain-like"/>
    <property type="match status" value="1"/>
</dbReference>
<dbReference type="PROSITE" id="PS01124">
    <property type="entry name" value="HTH_ARAC_FAMILY_2"/>
    <property type="match status" value="1"/>
</dbReference>
<feature type="domain" description="HTH araC/xylS-type" evidence="5">
    <location>
        <begin position="484"/>
        <end position="568"/>
    </location>
</feature>
<evidence type="ECO:0000256" key="1">
    <source>
        <dbReference type="ARBA" id="ARBA00023015"/>
    </source>
</evidence>
<sequence>MTLKKTLFLILFLFSYSFFAQKTIDSLYVKSLKTLSDSLRVEDGSRERVLLMNKMLVLAEEQKDTFRTILLLHRIARQSQFINEHYTSIKSYKRELDLYNKYQFSKKEKKAILLAKITPIEIQVQLGNSYAAIGETKIGLDYYSIGEAIAEKEDLGFYKAVIPVLIGGMNNTAGEYEEAIKQYKKGLQLIESAKDIDEINRKFNSSLTIVSISDSYLKLKKLDSANFYLNKGIEKHLDTINDVIRLNYLSQKSKILIAENKNEEALIVLEKLKDLSHKYDTNSGETYYYKELAEANSNLKNYDKAIAIMLKGIDKIKNKTKEFNLVEDYKKLAKIYKKAGNIEKSNEYFEKYVLNQTALEKNRKHIVDSFHKKKISDLETAKQKQQNKTSLLLIGGSFVIALLLLFLFITSKRRAKTTKRFNELLTKIESLEKQQTLVDTKDISLEEKNTTSDINQETFNEILAGLQKIEEQHYYLKQECNSYNVAKKIKTNTSYLSKVINAHYQKNFNTYINDLRINYIILKLKESSKFRSYSIQSISEEIGYKSPDSFTKYFKKRTGLLPSVYIKKLNSIS</sequence>
<evidence type="ECO:0000256" key="2">
    <source>
        <dbReference type="ARBA" id="ARBA00023125"/>
    </source>
</evidence>
<accession>A0A7J5ASH7</accession>
<dbReference type="GO" id="GO:0003700">
    <property type="term" value="F:DNA-binding transcription factor activity"/>
    <property type="evidence" value="ECO:0007669"/>
    <property type="project" value="InterPro"/>
</dbReference>
<dbReference type="GO" id="GO:0043565">
    <property type="term" value="F:sequence-specific DNA binding"/>
    <property type="evidence" value="ECO:0007669"/>
    <property type="project" value="InterPro"/>
</dbReference>
<dbReference type="OrthoDB" id="5295174at2"/>
<gene>
    <name evidence="6" type="ORF">F7018_01545</name>
</gene>
<dbReference type="InterPro" id="IPR011990">
    <property type="entry name" value="TPR-like_helical_dom_sf"/>
</dbReference>
<feature type="transmembrane region" description="Helical" evidence="4">
    <location>
        <begin position="391"/>
        <end position="410"/>
    </location>
</feature>
<dbReference type="Proteomes" id="UP000467305">
    <property type="component" value="Unassembled WGS sequence"/>
</dbReference>
<dbReference type="Gene3D" id="1.10.10.60">
    <property type="entry name" value="Homeodomain-like"/>
    <property type="match status" value="2"/>
</dbReference>
<organism evidence="6 7">
    <name type="scientific">Tenacibaculum aiptasiae</name>
    <dbReference type="NCBI Taxonomy" id="426481"/>
    <lineage>
        <taxon>Bacteria</taxon>
        <taxon>Pseudomonadati</taxon>
        <taxon>Bacteroidota</taxon>
        <taxon>Flavobacteriia</taxon>
        <taxon>Flavobacteriales</taxon>
        <taxon>Flavobacteriaceae</taxon>
        <taxon>Tenacibaculum</taxon>
    </lineage>
</organism>
<dbReference type="InterPro" id="IPR018060">
    <property type="entry name" value="HTH_AraC"/>
</dbReference>
<reference evidence="6 7" key="1">
    <citation type="submission" date="2019-09" db="EMBL/GenBank/DDBJ databases">
        <authorList>
            <person name="Cao W.R."/>
        </authorList>
    </citation>
    <scope>NUCLEOTIDE SEQUENCE [LARGE SCALE GENOMIC DNA]</scope>
    <source>
        <strain evidence="7">a4</strain>
    </source>
</reference>
<proteinExistence type="predicted"/>
<name>A0A7J5ASH7_9FLAO</name>
<dbReference type="PANTHER" id="PTHR43280:SF2">
    <property type="entry name" value="HTH-TYPE TRANSCRIPTIONAL REGULATOR EXSA"/>
    <property type="match status" value="1"/>
</dbReference>
<keyword evidence="3" id="KW-0804">Transcription</keyword>